<protein>
    <recommendedName>
        <fullName evidence="3">DUF1289 domain-containing protein</fullName>
    </recommendedName>
</protein>
<dbReference type="AlphaFoldDB" id="A0A841GEC5"/>
<keyword evidence="2" id="KW-1185">Reference proteome</keyword>
<dbReference type="Proteomes" id="UP000585721">
    <property type="component" value="Unassembled WGS sequence"/>
</dbReference>
<dbReference type="PANTHER" id="PTHR35175">
    <property type="entry name" value="DUF1289 DOMAIN-CONTAINING PROTEIN"/>
    <property type="match status" value="1"/>
</dbReference>
<accession>A0A841GEC5</accession>
<dbReference type="InterPro" id="IPR010710">
    <property type="entry name" value="DUF1289"/>
</dbReference>
<sequence>MTPSDQQEQLELFPIPSPCVGRCQTDSRGYCIGCFRSREERFDWLKLTPAQQREIIRLCKQRKYRRLLAAQKQMAAPEAETSMTLPLFDDNKEN</sequence>
<evidence type="ECO:0000313" key="1">
    <source>
        <dbReference type="EMBL" id="MBB6055927.1"/>
    </source>
</evidence>
<dbReference type="Pfam" id="PF06945">
    <property type="entry name" value="DUF1289"/>
    <property type="match status" value="1"/>
</dbReference>
<proteinExistence type="predicted"/>
<comment type="caution">
    <text evidence="1">The sequence shown here is derived from an EMBL/GenBank/DDBJ whole genome shotgun (WGS) entry which is preliminary data.</text>
</comment>
<evidence type="ECO:0000313" key="2">
    <source>
        <dbReference type="Proteomes" id="UP000585721"/>
    </source>
</evidence>
<reference evidence="1 2" key="1">
    <citation type="submission" date="2020-08" db="EMBL/GenBank/DDBJ databases">
        <title>Genomic Encyclopedia of Type Strains, Phase IV (KMG-IV): sequencing the most valuable type-strain genomes for metagenomic binning, comparative biology and taxonomic classification.</title>
        <authorList>
            <person name="Goeker M."/>
        </authorList>
    </citation>
    <scope>NUCLEOTIDE SEQUENCE [LARGE SCALE GENOMIC DNA]</scope>
    <source>
        <strain evidence="1 2">DSM 22975</strain>
    </source>
</reference>
<dbReference type="EMBL" id="JACHGR010000006">
    <property type="protein sequence ID" value="MBB6055927.1"/>
    <property type="molecule type" value="Genomic_DNA"/>
</dbReference>
<dbReference type="RefSeq" id="WP_188026676.1">
    <property type="nucleotide sequence ID" value="NZ_JACHGR010000006.1"/>
</dbReference>
<evidence type="ECO:0008006" key="3">
    <source>
        <dbReference type="Google" id="ProtNLM"/>
    </source>
</evidence>
<dbReference type="PANTHER" id="PTHR35175:SF1">
    <property type="entry name" value="OXIDOREDUCTASE"/>
    <property type="match status" value="1"/>
</dbReference>
<gene>
    <name evidence="1" type="ORF">HNR75_001857</name>
</gene>
<name>A0A841GEC5_9GAMM</name>
<organism evidence="1 2">
    <name type="scientific">Tolumonas osonensis</name>
    <dbReference type="NCBI Taxonomy" id="675874"/>
    <lineage>
        <taxon>Bacteria</taxon>
        <taxon>Pseudomonadati</taxon>
        <taxon>Pseudomonadota</taxon>
        <taxon>Gammaproteobacteria</taxon>
        <taxon>Aeromonadales</taxon>
        <taxon>Aeromonadaceae</taxon>
        <taxon>Tolumonas</taxon>
    </lineage>
</organism>